<gene>
    <name evidence="5" type="ORF">BOX15_Mlig018371g1</name>
    <name evidence="4" type="ORF">BOX15_Mlig018371g2</name>
</gene>
<proteinExistence type="predicted"/>
<dbReference type="Proteomes" id="UP000215902">
    <property type="component" value="Unassembled WGS sequence"/>
</dbReference>
<dbReference type="InterPro" id="IPR002083">
    <property type="entry name" value="MATH/TRAF_dom"/>
</dbReference>
<comment type="caution">
    <text evidence="5">The sequence shown here is derived from an EMBL/GenBank/DDBJ whole genome shotgun (WGS) entry which is preliminary data.</text>
</comment>
<dbReference type="EMBL" id="NIVC01000330">
    <property type="protein sequence ID" value="PAA85378.1"/>
    <property type="molecule type" value="Genomic_DNA"/>
</dbReference>
<dbReference type="CDD" id="cd00121">
    <property type="entry name" value="MATH"/>
    <property type="match status" value="1"/>
</dbReference>
<dbReference type="GO" id="GO:0060962">
    <property type="term" value="P:regulation of ribosomal protein gene transcription by RNA polymerase II"/>
    <property type="evidence" value="ECO:0007669"/>
    <property type="project" value="InterPro"/>
</dbReference>
<dbReference type="OrthoDB" id="6138052at2759"/>
<feature type="compositionally biased region" description="Low complexity" evidence="2">
    <location>
        <begin position="301"/>
        <end position="317"/>
    </location>
</feature>
<keyword evidence="6" id="KW-1185">Reference proteome</keyword>
<reference evidence="5 6" key="1">
    <citation type="submission" date="2017-06" db="EMBL/GenBank/DDBJ databases">
        <title>A platform for efficient transgenesis in Macrostomum lignano, a flatworm model organism for stem cell research.</title>
        <authorList>
            <person name="Berezikov E."/>
        </authorList>
    </citation>
    <scope>NUCLEOTIDE SEQUENCE [LARGE SCALE GENOMIC DNA]</scope>
    <source>
        <strain evidence="5">DV1</strain>
        <tissue evidence="5">Whole organism</tissue>
    </source>
</reference>
<dbReference type="InterPro" id="IPR008974">
    <property type="entry name" value="TRAF-like"/>
</dbReference>
<dbReference type="Pfam" id="PF00651">
    <property type="entry name" value="BTB"/>
    <property type="match status" value="1"/>
</dbReference>
<evidence type="ECO:0000259" key="3">
    <source>
        <dbReference type="PROSITE" id="PS50097"/>
    </source>
</evidence>
<feature type="region of interest" description="Disordered" evidence="2">
    <location>
        <begin position="1"/>
        <end position="341"/>
    </location>
</feature>
<accession>A0A267GH60</accession>
<evidence type="ECO:0000256" key="1">
    <source>
        <dbReference type="ARBA" id="ARBA00023242"/>
    </source>
</evidence>
<feature type="compositionally biased region" description="Acidic residues" evidence="2">
    <location>
        <begin position="761"/>
        <end position="770"/>
    </location>
</feature>
<sequence length="770" mass="90038">MAGNGSSYDRAAVGDRSTSKAPPPLPLPPPQYQLQHQQHRKLPVPPAQSQLQQQRMRQYLDLQKQNILNQQKQRQQQQGQKNLPHRSSKKQDLEKRKQENLQKQQQEDLQKQQQEDLQKKRQEDLQKQQQEDLQKQQQEDLQKQQEDLQKQKQEDLQKQQEDVQKQQQEDLQRQQEDLQKHQQEDLQKQKQADLQKQQQEDLQKHQQEDLEKQQQKDLQKQQQEDLQKQQQEDPQKQQQEDQQKQQQEDLQKHQQEDLQKQQQKDLQKQQQEDLQKQQQEDLQNQQEDLPKQQQKEEEQKQQQSQQSHQQEQNNQQEHQQKHSYQPIQNQRHQLNEQQHMQQWHLWARDKADATQSYDSQTQPQQQQAPKDLTLYSIKFGINVPYSDVRRLVQTGARLLYSLKECSRAGRVNWKLRMRRCDSPDSNRSQPPSGRASDPYVSLYLKFEPQTLAESASCSVEFAVRLAGPSGRSVERRSAGRRQFDQRDSCRGWARFARASELEALAFSINGVKHLKLSGVLQVFDASQFLYPERRHNFARCQLGADFRLRVQLATFHVHRAVLALNSDYFAALLARPDSLESRQGQVVLSEDRIQDVHLMLQFMYPGYADVLDDETLKPLSRLAAKYQVHSLAWSCMQYIDSKLGEHPAPDAERIALYYFVCQESLQCPDLAEQCVRIAASLPWRGGLREARHFRELDETRKAAFLQAYLDFKDEMQFSTPGSEQLPTMPPPPPPPTSAVAKNASQKAGDDNSLSSDTGLPAEDDEGSQTE</sequence>
<dbReference type="SMART" id="SM00225">
    <property type="entry name" value="BTB"/>
    <property type="match status" value="1"/>
</dbReference>
<dbReference type="EMBL" id="NIVC01004371">
    <property type="protein sequence ID" value="PAA47667.1"/>
    <property type="molecule type" value="Genomic_DNA"/>
</dbReference>
<dbReference type="Gene3D" id="3.30.710.10">
    <property type="entry name" value="Potassium Channel Kv1.1, Chain A"/>
    <property type="match status" value="1"/>
</dbReference>
<dbReference type="SUPFAM" id="SSF49599">
    <property type="entry name" value="TRAF domain-like"/>
    <property type="match status" value="1"/>
</dbReference>
<dbReference type="InterPro" id="IPR045178">
    <property type="entry name" value="Fhl1/FHA1"/>
</dbReference>
<feature type="domain" description="BTB" evidence="3">
    <location>
        <begin position="544"/>
        <end position="612"/>
    </location>
</feature>
<feature type="compositionally biased region" description="Low complexity" evidence="2">
    <location>
        <begin position="48"/>
        <end position="82"/>
    </location>
</feature>
<name>A0A267GH60_9PLAT</name>
<protein>
    <recommendedName>
        <fullName evidence="3">BTB domain-containing protein</fullName>
    </recommendedName>
</protein>
<feature type="compositionally biased region" description="Basic and acidic residues" evidence="2">
    <location>
        <begin position="288"/>
        <end position="300"/>
    </location>
</feature>
<feature type="compositionally biased region" description="Polar residues" evidence="2">
    <location>
        <begin position="325"/>
        <end position="341"/>
    </location>
</feature>
<dbReference type="CDD" id="cd18186">
    <property type="entry name" value="BTB_POZ_ZBTB_KLHL-like"/>
    <property type="match status" value="1"/>
</dbReference>
<dbReference type="AlphaFoldDB" id="A0A267GH60"/>
<keyword evidence="1" id="KW-0539">Nucleus</keyword>
<evidence type="ECO:0000256" key="2">
    <source>
        <dbReference type="SAM" id="MobiDB-lite"/>
    </source>
</evidence>
<feature type="compositionally biased region" description="Basic and acidic residues" evidence="2">
    <location>
        <begin position="89"/>
        <end position="279"/>
    </location>
</feature>
<dbReference type="SUPFAM" id="SSF54695">
    <property type="entry name" value="POZ domain"/>
    <property type="match status" value="1"/>
</dbReference>
<evidence type="ECO:0000313" key="5">
    <source>
        <dbReference type="EMBL" id="PAA85378.1"/>
    </source>
</evidence>
<dbReference type="PANTHER" id="PTHR21712:SF29">
    <property type="entry name" value="PRE-RRNA-PROCESSING PROTEIN FHL1"/>
    <property type="match status" value="1"/>
</dbReference>
<feature type="compositionally biased region" description="Pro residues" evidence="2">
    <location>
        <begin position="21"/>
        <end position="31"/>
    </location>
</feature>
<dbReference type="InterPro" id="IPR000210">
    <property type="entry name" value="BTB/POZ_dom"/>
</dbReference>
<dbReference type="PROSITE" id="PS50097">
    <property type="entry name" value="BTB"/>
    <property type="match status" value="1"/>
</dbReference>
<feature type="compositionally biased region" description="Pro residues" evidence="2">
    <location>
        <begin position="727"/>
        <end position="736"/>
    </location>
</feature>
<organism evidence="5 6">
    <name type="scientific">Macrostomum lignano</name>
    <dbReference type="NCBI Taxonomy" id="282301"/>
    <lineage>
        <taxon>Eukaryota</taxon>
        <taxon>Metazoa</taxon>
        <taxon>Spiralia</taxon>
        <taxon>Lophotrochozoa</taxon>
        <taxon>Platyhelminthes</taxon>
        <taxon>Rhabditophora</taxon>
        <taxon>Macrostomorpha</taxon>
        <taxon>Macrostomida</taxon>
        <taxon>Macrostomidae</taxon>
        <taxon>Macrostomum</taxon>
    </lineage>
</organism>
<dbReference type="PANTHER" id="PTHR21712">
    <property type="entry name" value="PRE-RRNA-PROCESSING PROTEIN FHL1"/>
    <property type="match status" value="1"/>
</dbReference>
<feature type="region of interest" description="Disordered" evidence="2">
    <location>
        <begin position="718"/>
        <end position="770"/>
    </location>
</feature>
<dbReference type="InterPro" id="IPR011333">
    <property type="entry name" value="SKP1/BTB/POZ_sf"/>
</dbReference>
<dbReference type="GO" id="GO:0005634">
    <property type="term" value="C:nucleus"/>
    <property type="evidence" value="ECO:0007669"/>
    <property type="project" value="UniProtKB-ARBA"/>
</dbReference>
<dbReference type="GO" id="GO:0043565">
    <property type="term" value="F:sequence-specific DNA binding"/>
    <property type="evidence" value="ECO:0007669"/>
    <property type="project" value="TreeGrafter"/>
</dbReference>
<dbReference type="STRING" id="282301.A0A267GH60"/>
<dbReference type="Gene3D" id="2.60.210.10">
    <property type="entry name" value="Apoptosis, Tumor Necrosis Factor Receptor Associated Protein 2, Chain A"/>
    <property type="match status" value="1"/>
</dbReference>
<evidence type="ECO:0000313" key="6">
    <source>
        <dbReference type="Proteomes" id="UP000215902"/>
    </source>
</evidence>
<evidence type="ECO:0000313" key="4">
    <source>
        <dbReference type="EMBL" id="PAA47667.1"/>
    </source>
</evidence>